<dbReference type="EMBL" id="KZ819756">
    <property type="protein sequence ID" value="PWN52821.1"/>
    <property type="molecule type" value="Genomic_DNA"/>
</dbReference>
<keyword evidence="2" id="KW-1185">Reference proteome</keyword>
<evidence type="ECO:0000313" key="1">
    <source>
        <dbReference type="EMBL" id="PWN52821.1"/>
    </source>
</evidence>
<accession>A0ACD0P456</accession>
<proteinExistence type="predicted"/>
<gene>
    <name evidence="1" type="ORF">IE53DRAFT_339878</name>
</gene>
<name>A0ACD0P456_9BASI</name>
<evidence type="ECO:0000313" key="2">
    <source>
        <dbReference type="Proteomes" id="UP000245626"/>
    </source>
</evidence>
<dbReference type="Proteomes" id="UP000245626">
    <property type="component" value="Unassembled WGS sequence"/>
</dbReference>
<sequence>MGETHSDHPRPFHLEDHRIKLPQETVTASGPSRGGFYYIPDFITEDEEAYLVQKISTASQPKWKVLQNRSGRELCRLQYWGGQVSKSNVLIPQPMPDFFVKFPNLIEMISGTTAFDSSAHGEPNHCLVNEYLPGQGIMPHEDGGAYFPAVATISLSSHTLLDIYKLVDKSEVPSNPGETNGSDSKEGSEKVRVGDEAVTQPTAVGEDTRLSPSKNEGTTTLPRPGARSREAEPRFSILQEPRSLLITKGHAYREYLHGIAERKQDRPSDLSKVINLDLLGDEVTKDKVRQARGQDSDGKVGREGGGDLVMERDTRLSLTFRDVERVSKGFSGFLSGAVKR</sequence>
<protein>
    <submittedName>
        <fullName evidence="1">Uncharacterized protein</fullName>
    </submittedName>
</protein>
<reference evidence="1 2" key="1">
    <citation type="journal article" date="2018" name="Mol. Biol. Evol.">
        <title>Broad Genomic Sampling Reveals a Smut Pathogenic Ancestry of the Fungal Clade Ustilaginomycotina.</title>
        <authorList>
            <person name="Kijpornyongpan T."/>
            <person name="Mondo S.J."/>
            <person name="Barry K."/>
            <person name="Sandor L."/>
            <person name="Lee J."/>
            <person name="Lipzen A."/>
            <person name="Pangilinan J."/>
            <person name="LaButti K."/>
            <person name="Hainaut M."/>
            <person name="Henrissat B."/>
            <person name="Grigoriev I.V."/>
            <person name="Spatafora J.W."/>
            <person name="Aime M.C."/>
        </authorList>
    </citation>
    <scope>NUCLEOTIDE SEQUENCE [LARGE SCALE GENOMIC DNA]</scope>
    <source>
        <strain evidence="1 2">SA 807</strain>
    </source>
</reference>
<organism evidence="1 2">
    <name type="scientific">Violaceomyces palustris</name>
    <dbReference type="NCBI Taxonomy" id="1673888"/>
    <lineage>
        <taxon>Eukaryota</taxon>
        <taxon>Fungi</taxon>
        <taxon>Dikarya</taxon>
        <taxon>Basidiomycota</taxon>
        <taxon>Ustilaginomycotina</taxon>
        <taxon>Ustilaginomycetes</taxon>
        <taxon>Violaceomycetales</taxon>
        <taxon>Violaceomycetaceae</taxon>
        <taxon>Violaceomyces</taxon>
    </lineage>
</organism>